<protein>
    <submittedName>
        <fullName evidence="2">Uncharacterized protein</fullName>
    </submittedName>
</protein>
<feature type="compositionally biased region" description="Basic and acidic residues" evidence="1">
    <location>
        <begin position="237"/>
        <end position="246"/>
    </location>
</feature>
<gene>
    <name evidence="2" type="ORF">BsIDN1_29280</name>
</gene>
<organism evidence="2 3">
    <name type="scientific">Bacillus safensis</name>
    <dbReference type="NCBI Taxonomy" id="561879"/>
    <lineage>
        <taxon>Bacteria</taxon>
        <taxon>Bacillati</taxon>
        <taxon>Bacillota</taxon>
        <taxon>Bacilli</taxon>
        <taxon>Bacillales</taxon>
        <taxon>Bacillaceae</taxon>
        <taxon>Bacillus</taxon>
    </lineage>
</organism>
<dbReference type="EMBL" id="AP021906">
    <property type="protein sequence ID" value="BBP89310.1"/>
    <property type="molecule type" value="Genomic_DNA"/>
</dbReference>
<feature type="compositionally biased region" description="Polar residues" evidence="1">
    <location>
        <begin position="247"/>
        <end position="262"/>
    </location>
</feature>
<name>A0A5S9M6U7_BACIA</name>
<evidence type="ECO:0000313" key="2">
    <source>
        <dbReference type="EMBL" id="BBP89310.1"/>
    </source>
</evidence>
<evidence type="ECO:0000256" key="1">
    <source>
        <dbReference type="SAM" id="MobiDB-lite"/>
    </source>
</evidence>
<dbReference type="AlphaFoldDB" id="A0A5S9M6U7"/>
<proteinExistence type="predicted"/>
<sequence length="262" mass="28900">MMARVEDIHTALNSRLNTAESVPLNTEGKDNVHRLILGKVLKMLGDDTALVQIGSTKIKAQLAAQLKADAFYWFQFEQEGGGSPNKLRPVQQFDQDPKTLKDAAAKLLEGLSLKNGIENMLTATAFLKEKPVINEGELKTAVKWIEQLQGADVKKGLQSLLFALKKDLPIQQGVLQSILAVKSSSALHQDITALLNQLTQLPKHTDATQNPYTSRSVSCRCRDSRPCRKALIGPSSSERRRGEARRQFTNNDSAQSVSAKRK</sequence>
<reference evidence="2 3" key="1">
    <citation type="submission" date="2019-12" db="EMBL/GenBank/DDBJ databases">
        <title>Full genome sequence of a Bacillus safensis strain isolated from commercially available natto in Indonesia.</title>
        <authorList>
            <person name="Yoshida M."/>
            <person name="Uomi M."/>
            <person name="Waturangi D."/>
            <person name="Ekaputri J.J."/>
            <person name="Setiamarga D.H.E."/>
        </authorList>
    </citation>
    <scope>NUCLEOTIDE SEQUENCE [LARGE SCALE GENOMIC DNA]</scope>
    <source>
        <strain evidence="2 3">IDN1</strain>
    </source>
</reference>
<feature type="region of interest" description="Disordered" evidence="1">
    <location>
        <begin position="230"/>
        <end position="262"/>
    </location>
</feature>
<dbReference type="Proteomes" id="UP000464658">
    <property type="component" value="Chromosome"/>
</dbReference>
<evidence type="ECO:0000313" key="3">
    <source>
        <dbReference type="Proteomes" id="UP000464658"/>
    </source>
</evidence>
<accession>A0A5S9M6U7</accession>